<comment type="subcellular location">
    <subcellularLocation>
        <location evidence="1">Membrane</location>
        <topology evidence="1">Multi-pass membrane protein</topology>
    </subcellularLocation>
</comment>
<keyword evidence="4 5" id="KW-0472">Membrane</keyword>
<feature type="transmembrane region" description="Helical" evidence="5">
    <location>
        <begin position="95"/>
        <end position="112"/>
    </location>
</feature>
<sequence length="416" mass="48105">MKALLILFYILLFLLPTQLGRHFFFDFSYVSGLRSDYLAPVLYVTDLLIFSILFTFFFIKHKKNIRKKQTPLVIVYSLYLLFSIIFVPLNKWAAIYKFIKLTEFFLLGYVTVKIKPKIFHVISVLSIGSFYSSVVAIWQFIIQKSIGGYLWFMGERTFNSLTPGIALGSWGGRSFLRPYATFPHPNVLGGFLSLVLTYVIYTLTNHYKVMKKTWLLFYMLVTILGVITLVITFSRLAWASFLVGVFCLLILRKKDAYKWLQSKKTFLLIILYLIILSSVVILIFISLNEKSIIERKELIQVALSMIASKPLFGVGLNNFIVQVKFYVPYIKNTYLLQPVHNVYLLIFSELGFVGFFLTLLGISVLLLRSLKSRQIVFISIVQLFFLGMFDHYLFTLQQGMLLFTVIASLAFLPEKN</sequence>
<feature type="transmembrane region" description="Helical" evidence="5">
    <location>
        <begin position="213"/>
        <end position="231"/>
    </location>
</feature>
<dbReference type="PANTHER" id="PTHR37422:SF13">
    <property type="entry name" value="LIPOPOLYSACCHARIDE BIOSYNTHESIS PROTEIN PA4999-RELATED"/>
    <property type="match status" value="1"/>
</dbReference>
<evidence type="ECO:0000313" key="8">
    <source>
        <dbReference type="Proteomes" id="UP000230707"/>
    </source>
</evidence>
<feature type="transmembrane region" description="Helical" evidence="5">
    <location>
        <begin position="37"/>
        <end position="59"/>
    </location>
</feature>
<evidence type="ECO:0000256" key="5">
    <source>
        <dbReference type="SAM" id="Phobius"/>
    </source>
</evidence>
<dbReference type="AlphaFoldDB" id="A0A2H0NGQ4"/>
<dbReference type="Proteomes" id="UP000230707">
    <property type="component" value="Unassembled WGS sequence"/>
</dbReference>
<reference evidence="7 8" key="1">
    <citation type="submission" date="2017-09" db="EMBL/GenBank/DDBJ databases">
        <title>Depth-based differentiation of microbial function through sediment-hosted aquifers and enrichment of novel symbionts in the deep terrestrial subsurface.</title>
        <authorList>
            <person name="Probst A.J."/>
            <person name="Ladd B."/>
            <person name="Jarett J.K."/>
            <person name="Geller-Mcgrath D.E."/>
            <person name="Sieber C.M."/>
            <person name="Emerson J.B."/>
            <person name="Anantharaman K."/>
            <person name="Thomas B.C."/>
            <person name="Malmstrom R."/>
            <person name="Stieglmeier M."/>
            <person name="Klingl A."/>
            <person name="Woyke T."/>
            <person name="Ryan C.M."/>
            <person name="Banfield J.F."/>
        </authorList>
    </citation>
    <scope>NUCLEOTIDE SEQUENCE [LARGE SCALE GENOMIC DNA]</scope>
    <source>
        <strain evidence="7">CG11_big_fil_rev_8_21_14_0_20_37_11</strain>
    </source>
</reference>
<dbReference type="InterPro" id="IPR051533">
    <property type="entry name" value="WaaL-like"/>
</dbReference>
<feature type="transmembrane region" description="Helical" evidence="5">
    <location>
        <begin position="342"/>
        <end position="367"/>
    </location>
</feature>
<keyword evidence="2 5" id="KW-0812">Transmembrane</keyword>
<gene>
    <name evidence="7" type="ORF">COV53_04900</name>
</gene>
<evidence type="ECO:0000256" key="1">
    <source>
        <dbReference type="ARBA" id="ARBA00004141"/>
    </source>
</evidence>
<evidence type="ECO:0000313" key="7">
    <source>
        <dbReference type="EMBL" id="PIR08082.1"/>
    </source>
</evidence>
<accession>A0A2H0NGQ4</accession>
<comment type="caution">
    <text evidence="7">The sequence shown here is derived from an EMBL/GenBank/DDBJ whole genome shotgun (WGS) entry which is preliminary data.</text>
</comment>
<feature type="transmembrane region" description="Helical" evidence="5">
    <location>
        <begin position="119"/>
        <end position="141"/>
    </location>
</feature>
<evidence type="ECO:0000256" key="4">
    <source>
        <dbReference type="ARBA" id="ARBA00023136"/>
    </source>
</evidence>
<proteinExistence type="predicted"/>
<evidence type="ECO:0000259" key="6">
    <source>
        <dbReference type="Pfam" id="PF04932"/>
    </source>
</evidence>
<keyword evidence="3 5" id="KW-1133">Transmembrane helix</keyword>
<dbReference type="EMBL" id="PCWS01000107">
    <property type="protein sequence ID" value="PIR08082.1"/>
    <property type="molecule type" value="Genomic_DNA"/>
</dbReference>
<dbReference type="GO" id="GO:0016020">
    <property type="term" value="C:membrane"/>
    <property type="evidence" value="ECO:0007669"/>
    <property type="project" value="UniProtKB-SubCell"/>
</dbReference>
<name>A0A2H0NGQ4_9BACT</name>
<feature type="transmembrane region" description="Helical" evidence="5">
    <location>
        <begin position="237"/>
        <end position="253"/>
    </location>
</feature>
<dbReference type="InterPro" id="IPR007016">
    <property type="entry name" value="O-antigen_ligase-rel_domated"/>
</dbReference>
<feature type="transmembrane region" description="Helical" evidence="5">
    <location>
        <begin position="182"/>
        <end position="201"/>
    </location>
</feature>
<feature type="transmembrane region" description="Helical" evidence="5">
    <location>
        <begin position="374"/>
        <end position="389"/>
    </location>
</feature>
<evidence type="ECO:0000256" key="3">
    <source>
        <dbReference type="ARBA" id="ARBA00022989"/>
    </source>
</evidence>
<evidence type="ECO:0000256" key="2">
    <source>
        <dbReference type="ARBA" id="ARBA00022692"/>
    </source>
</evidence>
<feature type="transmembrane region" description="Helical" evidence="5">
    <location>
        <begin position="265"/>
        <end position="287"/>
    </location>
</feature>
<organism evidence="7 8">
    <name type="scientific">Candidatus Gottesmanbacteria bacterium CG11_big_fil_rev_8_21_14_0_20_37_11</name>
    <dbReference type="NCBI Taxonomy" id="1974575"/>
    <lineage>
        <taxon>Bacteria</taxon>
        <taxon>Candidatus Gottesmaniibacteriota</taxon>
    </lineage>
</organism>
<feature type="transmembrane region" description="Helical" evidence="5">
    <location>
        <begin position="71"/>
        <end position="89"/>
    </location>
</feature>
<protein>
    <recommendedName>
        <fullName evidence="6">O-antigen ligase-related domain-containing protein</fullName>
    </recommendedName>
</protein>
<dbReference type="PANTHER" id="PTHR37422">
    <property type="entry name" value="TEICHURONIC ACID BIOSYNTHESIS PROTEIN TUAE"/>
    <property type="match status" value="1"/>
</dbReference>
<dbReference type="Pfam" id="PF04932">
    <property type="entry name" value="Wzy_C"/>
    <property type="match status" value="1"/>
</dbReference>
<feature type="domain" description="O-antigen ligase-related" evidence="6">
    <location>
        <begin position="221"/>
        <end position="358"/>
    </location>
</feature>